<evidence type="ECO:0000313" key="2">
    <source>
        <dbReference type="Proteomes" id="UP001195769"/>
    </source>
</evidence>
<keyword evidence="2" id="KW-1185">Reference proteome</keyword>
<dbReference type="EMBL" id="JABBWK010000036">
    <property type="protein sequence ID" value="KAG1898807.1"/>
    <property type="molecule type" value="Genomic_DNA"/>
</dbReference>
<name>A0AAD4E395_9AGAM</name>
<reference evidence="1" key="1">
    <citation type="journal article" date="2020" name="New Phytol.">
        <title>Comparative genomics reveals dynamic genome evolution in host specialist ectomycorrhizal fungi.</title>
        <authorList>
            <person name="Lofgren L.A."/>
            <person name="Nguyen N.H."/>
            <person name="Vilgalys R."/>
            <person name="Ruytinx J."/>
            <person name="Liao H.L."/>
            <person name="Branco S."/>
            <person name="Kuo A."/>
            <person name="LaButti K."/>
            <person name="Lipzen A."/>
            <person name="Andreopoulos W."/>
            <person name="Pangilinan J."/>
            <person name="Riley R."/>
            <person name="Hundley H."/>
            <person name="Na H."/>
            <person name="Barry K."/>
            <person name="Grigoriev I.V."/>
            <person name="Stajich J.E."/>
            <person name="Kennedy P.G."/>
        </authorList>
    </citation>
    <scope>NUCLEOTIDE SEQUENCE</scope>
    <source>
        <strain evidence="1">FC203</strain>
    </source>
</reference>
<dbReference type="Proteomes" id="UP001195769">
    <property type="component" value="Unassembled WGS sequence"/>
</dbReference>
<comment type="caution">
    <text evidence="1">The sequence shown here is derived from an EMBL/GenBank/DDBJ whole genome shotgun (WGS) entry which is preliminary data.</text>
</comment>
<evidence type="ECO:0000313" key="1">
    <source>
        <dbReference type="EMBL" id="KAG1898807.1"/>
    </source>
</evidence>
<proteinExistence type="predicted"/>
<sequence length="244" mass="28041">MDEGPMIPPINPSAEDEDMEDRIEALIQKTDTAYASEQSPQAKDYFKKCCEDALDQELKLLPYSQILVLKKDVYHTADDSDDVPNVDKNQQKYAGIMNLEKYYNKTNNSPAHLVSMSNGYFILALNPCIKDEYFNVTWTKDGQQQALTVMEKVFDKYCQRYSKETTTSMNLPTPELGISKSSNGFGSLMSRVTEGQRAHKKLVTKDVYTKLKLCIEEPLTINDQWISLEHQAEHIFEWWKANVM</sequence>
<dbReference type="AlphaFoldDB" id="A0AAD4E395"/>
<dbReference type="GeneID" id="64671407"/>
<gene>
    <name evidence="1" type="ORF">F5891DRAFT_981479</name>
</gene>
<protein>
    <submittedName>
        <fullName evidence="1">Uncharacterized protein</fullName>
    </submittedName>
</protein>
<accession>A0AAD4E395</accession>
<dbReference type="RefSeq" id="XP_041224383.1">
    <property type="nucleotide sequence ID" value="XM_041377109.1"/>
</dbReference>
<organism evidence="1 2">
    <name type="scientific">Suillus fuscotomentosus</name>
    <dbReference type="NCBI Taxonomy" id="1912939"/>
    <lineage>
        <taxon>Eukaryota</taxon>
        <taxon>Fungi</taxon>
        <taxon>Dikarya</taxon>
        <taxon>Basidiomycota</taxon>
        <taxon>Agaricomycotina</taxon>
        <taxon>Agaricomycetes</taxon>
        <taxon>Agaricomycetidae</taxon>
        <taxon>Boletales</taxon>
        <taxon>Suillineae</taxon>
        <taxon>Suillaceae</taxon>
        <taxon>Suillus</taxon>
    </lineage>
</organism>